<feature type="compositionally biased region" description="Low complexity" evidence="1">
    <location>
        <begin position="141"/>
        <end position="150"/>
    </location>
</feature>
<reference evidence="3 4" key="1">
    <citation type="submission" date="2019-07" db="EMBL/GenBank/DDBJ databases">
        <title>Tomitella cavernea sp. nov., an actinomycete isolated from soil.</title>
        <authorList>
            <person name="Cheng J."/>
        </authorList>
    </citation>
    <scope>NUCLEOTIDE SEQUENCE [LARGE SCALE GENOMIC DNA]</scope>
    <source>
        <strain evidence="3 4">HY188</strain>
    </source>
</reference>
<sequence length="150" mass="16417">MSRRSANGSGGGWIIVFLALAVVGFIITYIVAISIMVGVVAVSWLVYWLIDRRVKARRAREAGAQAERAALASRAMRQHEAVLRGDPRGIYGAYLPAVFPEFGPAAMRRERPVPRLAMGRVPEAPPRRVVEPKGIPIQRTARPPGRRPAA</sequence>
<keyword evidence="2" id="KW-0812">Transmembrane</keyword>
<organism evidence="3 4">
    <name type="scientific">Tomitella fengzijianii</name>
    <dbReference type="NCBI Taxonomy" id="2597660"/>
    <lineage>
        <taxon>Bacteria</taxon>
        <taxon>Bacillati</taxon>
        <taxon>Actinomycetota</taxon>
        <taxon>Actinomycetes</taxon>
        <taxon>Mycobacteriales</taxon>
        <taxon>Tomitella</taxon>
    </lineage>
</organism>
<evidence type="ECO:0000313" key="3">
    <source>
        <dbReference type="EMBL" id="QDQ98682.1"/>
    </source>
</evidence>
<name>A0A516X6I6_9ACTN</name>
<feature type="region of interest" description="Disordered" evidence="1">
    <location>
        <begin position="127"/>
        <end position="150"/>
    </location>
</feature>
<proteinExistence type="predicted"/>
<reference evidence="3 4" key="2">
    <citation type="submission" date="2019-07" db="EMBL/GenBank/DDBJ databases">
        <authorList>
            <person name="Huang Y."/>
        </authorList>
    </citation>
    <scope>NUCLEOTIDE SEQUENCE [LARGE SCALE GENOMIC DNA]</scope>
    <source>
        <strain evidence="3 4">HY188</strain>
    </source>
</reference>
<dbReference type="RefSeq" id="WP_143910087.1">
    <property type="nucleotide sequence ID" value="NZ_CP041765.1"/>
</dbReference>
<evidence type="ECO:0000256" key="2">
    <source>
        <dbReference type="SAM" id="Phobius"/>
    </source>
</evidence>
<feature type="transmembrane region" description="Helical" evidence="2">
    <location>
        <begin position="33"/>
        <end position="50"/>
    </location>
</feature>
<feature type="transmembrane region" description="Helical" evidence="2">
    <location>
        <begin position="7"/>
        <end position="27"/>
    </location>
</feature>
<evidence type="ECO:0000313" key="4">
    <source>
        <dbReference type="Proteomes" id="UP000317344"/>
    </source>
</evidence>
<keyword evidence="2" id="KW-0472">Membrane</keyword>
<evidence type="ECO:0000256" key="1">
    <source>
        <dbReference type="SAM" id="MobiDB-lite"/>
    </source>
</evidence>
<dbReference type="Proteomes" id="UP000317344">
    <property type="component" value="Chromosome"/>
</dbReference>
<dbReference type="AlphaFoldDB" id="A0A516X6I6"/>
<keyword evidence="2" id="KW-1133">Transmembrane helix</keyword>
<dbReference type="EMBL" id="CP041765">
    <property type="protein sequence ID" value="QDQ98682.1"/>
    <property type="molecule type" value="Genomic_DNA"/>
</dbReference>
<accession>A0A516X6I6</accession>
<dbReference type="KEGG" id="toy:FO059_16805"/>
<gene>
    <name evidence="3" type="ORF">FO059_16805</name>
</gene>
<protein>
    <submittedName>
        <fullName evidence="3">Uncharacterized protein</fullName>
    </submittedName>
</protein>
<keyword evidence="4" id="KW-1185">Reference proteome</keyword>